<dbReference type="PRINTS" id="PR00038">
    <property type="entry name" value="HTHLUXR"/>
</dbReference>
<dbReference type="CDD" id="cd17535">
    <property type="entry name" value="REC_NarL-like"/>
    <property type="match status" value="1"/>
</dbReference>
<dbReference type="GO" id="GO:0003677">
    <property type="term" value="F:DNA binding"/>
    <property type="evidence" value="ECO:0007669"/>
    <property type="project" value="UniProtKB-KW"/>
</dbReference>
<organism evidence="6 7">
    <name type="scientific">Nitrosomonas supralitoralis</name>
    <dbReference type="NCBI Taxonomy" id="2116706"/>
    <lineage>
        <taxon>Bacteria</taxon>
        <taxon>Pseudomonadati</taxon>
        <taxon>Pseudomonadota</taxon>
        <taxon>Betaproteobacteria</taxon>
        <taxon>Nitrosomonadales</taxon>
        <taxon>Nitrosomonadaceae</taxon>
        <taxon>Nitrosomonas</taxon>
    </lineage>
</organism>
<feature type="domain" description="HTH luxR-type" evidence="4">
    <location>
        <begin position="159"/>
        <end position="224"/>
    </location>
</feature>
<dbReference type="Gene3D" id="3.40.50.2300">
    <property type="match status" value="1"/>
</dbReference>
<dbReference type="OrthoDB" id="561214at2"/>
<keyword evidence="2 6" id="KW-0238">DNA-binding</keyword>
<dbReference type="GO" id="GO:0000160">
    <property type="term" value="P:phosphorelay signal transduction system"/>
    <property type="evidence" value="ECO:0007669"/>
    <property type="project" value="InterPro"/>
</dbReference>
<dbReference type="SMART" id="SM00421">
    <property type="entry name" value="HTH_LUXR"/>
    <property type="match status" value="1"/>
</dbReference>
<dbReference type="PROSITE" id="PS50110">
    <property type="entry name" value="RESPONSE_REGULATORY"/>
    <property type="match status" value="1"/>
</dbReference>
<dbReference type="PROSITE" id="PS50043">
    <property type="entry name" value="HTH_LUXR_2"/>
    <property type="match status" value="1"/>
</dbReference>
<evidence type="ECO:0000256" key="2">
    <source>
        <dbReference type="ARBA" id="ARBA00023125"/>
    </source>
</evidence>
<dbReference type="InterPro" id="IPR000792">
    <property type="entry name" value="Tscrpt_reg_LuxR_C"/>
</dbReference>
<dbReference type="PANTHER" id="PTHR43214">
    <property type="entry name" value="TWO-COMPONENT RESPONSE REGULATOR"/>
    <property type="match status" value="1"/>
</dbReference>
<dbReference type="CDD" id="cd06170">
    <property type="entry name" value="LuxR_C_like"/>
    <property type="match status" value="1"/>
</dbReference>
<evidence type="ECO:0000256" key="1">
    <source>
        <dbReference type="ARBA" id="ARBA00022553"/>
    </source>
</evidence>
<feature type="modified residue" description="4-aspartylphosphate" evidence="3">
    <location>
        <position position="68"/>
    </location>
</feature>
<keyword evidence="1 3" id="KW-0597">Phosphoprotein</keyword>
<dbReference type="Pfam" id="PF00072">
    <property type="entry name" value="Response_reg"/>
    <property type="match status" value="1"/>
</dbReference>
<dbReference type="InterPro" id="IPR039420">
    <property type="entry name" value="WalR-like"/>
</dbReference>
<dbReference type="Pfam" id="PF00196">
    <property type="entry name" value="GerE"/>
    <property type="match status" value="1"/>
</dbReference>
<protein>
    <submittedName>
        <fullName evidence="6">DNA-binding response regulator</fullName>
    </submittedName>
</protein>
<feature type="domain" description="Response regulatory" evidence="5">
    <location>
        <begin position="16"/>
        <end position="134"/>
    </location>
</feature>
<reference evidence="6 7" key="1">
    <citation type="submission" date="2018-03" db="EMBL/GenBank/DDBJ databases">
        <title>Draft genome of Nitrosomonas supralitoralis APG5.</title>
        <authorList>
            <person name="Urakawa H."/>
            <person name="Lopez J.V."/>
        </authorList>
    </citation>
    <scope>NUCLEOTIDE SEQUENCE [LARGE SCALE GENOMIC DNA]</scope>
    <source>
        <strain evidence="6 7">APG5</strain>
    </source>
</reference>
<evidence type="ECO:0000256" key="3">
    <source>
        <dbReference type="PROSITE-ProRule" id="PRU00169"/>
    </source>
</evidence>
<dbReference type="InterPro" id="IPR058245">
    <property type="entry name" value="NreC/VraR/RcsB-like_REC"/>
</dbReference>
<dbReference type="SUPFAM" id="SSF52172">
    <property type="entry name" value="CheY-like"/>
    <property type="match status" value="1"/>
</dbReference>
<proteinExistence type="predicted"/>
<dbReference type="AlphaFoldDB" id="A0A2P7NYK6"/>
<dbReference type="PANTHER" id="PTHR43214:SF38">
    <property type="entry name" value="NITRATE_NITRITE RESPONSE REGULATOR PROTEIN NARL"/>
    <property type="match status" value="1"/>
</dbReference>
<dbReference type="InterPro" id="IPR001789">
    <property type="entry name" value="Sig_transdc_resp-reg_receiver"/>
</dbReference>
<accession>A0A2P7NYK6</accession>
<dbReference type="RefSeq" id="WP_106705594.1">
    <property type="nucleotide sequence ID" value="NZ_PXXU01000004.1"/>
</dbReference>
<evidence type="ECO:0000313" key="7">
    <source>
        <dbReference type="Proteomes" id="UP000241912"/>
    </source>
</evidence>
<dbReference type="GO" id="GO:0006355">
    <property type="term" value="P:regulation of DNA-templated transcription"/>
    <property type="evidence" value="ECO:0007669"/>
    <property type="project" value="InterPro"/>
</dbReference>
<gene>
    <name evidence="6" type="ORF">C7H79_01835</name>
</gene>
<dbReference type="EMBL" id="PXXU01000004">
    <property type="protein sequence ID" value="PSJ18561.1"/>
    <property type="molecule type" value="Genomic_DNA"/>
</dbReference>
<dbReference type="InterPro" id="IPR016032">
    <property type="entry name" value="Sig_transdc_resp-reg_C-effctor"/>
</dbReference>
<dbReference type="InterPro" id="IPR011006">
    <property type="entry name" value="CheY-like_superfamily"/>
</dbReference>
<keyword evidence="7" id="KW-1185">Reference proteome</keyword>
<comment type="caution">
    <text evidence="6">The sequence shown here is derived from an EMBL/GenBank/DDBJ whole genome shotgun (WGS) entry which is preliminary data.</text>
</comment>
<dbReference type="Proteomes" id="UP000241912">
    <property type="component" value="Unassembled WGS sequence"/>
</dbReference>
<sequence length="226" mass="25512">MFTESISNILSTDRIKVLLIDPHPIVLFGLSAMLEDSEDFEVVERFDSADRVREVLKLQKKPDLVLMDPHVPGVDGLNQVKQVKTLLGNEIKIVIYTAAVNQAETCDLIRMGIKGILLKEMSILQIPQCLKKVHVGGEWLDRRSMRMAFEQILQRESAHQVVSTHLSSREMCLAALIAKGYSSKSAARELQITEGSVRVYLNRIYSKLHISSRLQLALLYKENGLN</sequence>
<evidence type="ECO:0000313" key="6">
    <source>
        <dbReference type="EMBL" id="PSJ18561.1"/>
    </source>
</evidence>
<evidence type="ECO:0000259" key="5">
    <source>
        <dbReference type="PROSITE" id="PS50110"/>
    </source>
</evidence>
<dbReference type="SMART" id="SM00448">
    <property type="entry name" value="REC"/>
    <property type="match status" value="1"/>
</dbReference>
<evidence type="ECO:0000259" key="4">
    <source>
        <dbReference type="PROSITE" id="PS50043"/>
    </source>
</evidence>
<dbReference type="SUPFAM" id="SSF46894">
    <property type="entry name" value="C-terminal effector domain of the bipartite response regulators"/>
    <property type="match status" value="1"/>
</dbReference>
<name>A0A2P7NYK6_9PROT</name>